<keyword evidence="2" id="KW-1185">Reference proteome</keyword>
<organism evidence="1 2">
    <name type="scientific">Characodon lateralis</name>
    <dbReference type="NCBI Taxonomy" id="208331"/>
    <lineage>
        <taxon>Eukaryota</taxon>
        <taxon>Metazoa</taxon>
        <taxon>Chordata</taxon>
        <taxon>Craniata</taxon>
        <taxon>Vertebrata</taxon>
        <taxon>Euteleostomi</taxon>
        <taxon>Actinopterygii</taxon>
        <taxon>Neopterygii</taxon>
        <taxon>Teleostei</taxon>
        <taxon>Neoteleostei</taxon>
        <taxon>Acanthomorphata</taxon>
        <taxon>Ovalentaria</taxon>
        <taxon>Atherinomorphae</taxon>
        <taxon>Cyprinodontiformes</taxon>
        <taxon>Goodeidae</taxon>
        <taxon>Characodon</taxon>
    </lineage>
</organism>
<evidence type="ECO:0000313" key="2">
    <source>
        <dbReference type="Proteomes" id="UP001352852"/>
    </source>
</evidence>
<gene>
    <name evidence="1" type="ORF">CHARACLAT_028148</name>
</gene>
<comment type="caution">
    <text evidence="1">The sequence shown here is derived from an EMBL/GenBank/DDBJ whole genome shotgun (WGS) entry which is preliminary data.</text>
</comment>
<accession>A0ABU7DM94</accession>
<reference evidence="1 2" key="1">
    <citation type="submission" date="2021-06" db="EMBL/GenBank/DDBJ databases">
        <authorList>
            <person name="Palmer J.M."/>
        </authorList>
    </citation>
    <scope>NUCLEOTIDE SEQUENCE [LARGE SCALE GENOMIC DNA]</scope>
    <source>
        <strain evidence="1 2">CL_MEX2019</strain>
        <tissue evidence="1">Muscle</tissue>
    </source>
</reference>
<evidence type="ECO:0000313" key="1">
    <source>
        <dbReference type="EMBL" id="MED6275600.1"/>
    </source>
</evidence>
<proteinExistence type="predicted"/>
<dbReference type="Proteomes" id="UP001352852">
    <property type="component" value="Unassembled WGS sequence"/>
</dbReference>
<dbReference type="EMBL" id="JAHUTJ010028288">
    <property type="protein sequence ID" value="MED6275600.1"/>
    <property type="molecule type" value="Genomic_DNA"/>
</dbReference>
<name>A0ABU7DM94_9TELE</name>
<protein>
    <submittedName>
        <fullName evidence="1">Uncharacterized protein</fullName>
    </submittedName>
</protein>
<sequence length="86" mass="9807">MRRYSSIGAPRGDLARLIAAGLHLAEQLSRSVVNWKMVDPCGGGFLQLFWRAPSGSTRKVLSDDHSTYETQKRVPKISRPVWKRRR</sequence>